<feature type="transmembrane region" description="Helical" evidence="2">
    <location>
        <begin position="50"/>
        <end position="73"/>
    </location>
</feature>
<feature type="transmembrane region" description="Helical" evidence="2">
    <location>
        <begin position="355"/>
        <end position="376"/>
    </location>
</feature>
<feature type="transmembrane region" description="Helical" evidence="2">
    <location>
        <begin position="177"/>
        <end position="196"/>
    </location>
</feature>
<evidence type="ECO:0000256" key="2">
    <source>
        <dbReference type="SAM" id="Phobius"/>
    </source>
</evidence>
<dbReference type="KEGG" id="ote:Oter_2505"/>
<dbReference type="Proteomes" id="UP000007013">
    <property type="component" value="Chromosome"/>
</dbReference>
<dbReference type="InterPro" id="IPR050879">
    <property type="entry name" value="Acyltransferase_3"/>
</dbReference>
<protein>
    <submittedName>
        <fullName evidence="5">Acyltransferase 3</fullName>
    </submittedName>
</protein>
<reference evidence="5 6" key="1">
    <citation type="journal article" date="2011" name="J. Bacteriol.">
        <title>Genome sequence of the verrucomicrobium Opitutus terrae PB90-1, an abundant inhabitant of rice paddy soil ecosystems.</title>
        <authorList>
            <person name="van Passel M.W."/>
            <person name="Kant R."/>
            <person name="Palva A."/>
            <person name="Copeland A."/>
            <person name="Lucas S."/>
            <person name="Lapidus A."/>
            <person name="Glavina del Rio T."/>
            <person name="Pitluck S."/>
            <person name="Goltsman E."/>
            <person name="Clum A."/>
            <person name="Sun H."/>
            <person name="Schmutz J."/>
            <person name="Larimer F.W."/>
            <person name="Land M.L."/>
            <person name="Hauser L."/>
            <person name="Kyrpides N."/>
            <person name="Mikhailova N."/>
            <person name="Richardson P.P."/>
            <person name="Janssen P.H."/>
            <person name="de Vos W.M."/>
            <person name="Smidt H."/>
        </authorList>
    </citation>
    <scope>NUCLEOTIDE SEQUENCE [LARGE SCALE GENOMIC DNA]</scope>
    <source>
        <strain evidence="6">DSM 11246 / JCM 15787 / PB90-1</strain>
    </source>
</reference>
<dbReference type="GO" id="GO:0009103">
    <property type="term" value="P:lipopolysaccharide biosynthetic process"/>
    <property type="evidence" value="ECO:0007669"/>
    <property type="project" value="TreeGrafter"/>
</dbReference>
<keyword evidence="2" id="KW-0812">Transmembrane</keyword>
<feature type="region of interest" description="Disordered" evidence="1">
    <location>
        <begin position="643"/>
        <end position="665"/>
    </location>
</feature>
<keyword evidence="2" id="KW-0472">Membrane</keyword>
<dbReference type="AlphaFoldDB" id="B1ZSZ8"/>
<evidence type="ECO:0000259" key="3">
    <source>
        <dbReference type="Pfam" id="PF01757"/>
    </source>
</evidence>
<dbReference type="Pfam" id="PF01757">
    <property type="entry name" value="Acyl_transf_3"/>
    <property type="match status" value="1"/>
</dbReference>
<evidence type="ECO:0000313" key="5">
    <source>
        <dbReference type="EMBL" id="ACB75787.1"/>
    </source>
</evidence>
<dbReference type="eggNOG" id="COG1835">
    <property type="taxonomic scope" value="Bacteria"/>
</dbReference>
<evidence type="ECO:0000259" key="4">
    <source>
        <dbReference type="Pfam" id="PF19040"/>
    </source>
</evidence>
<dbReference type="GO" id="GO:0016747">
    <property type="term" value="F:acyltransferase activity, transferring groups other than amino-acyl groups"/>
    <property type="evidence" value="ECO:0007669"/>
    <property type="project" value="InterPro"/>
</dbReference>
<keyword evidence="2" id="KW-1133">Transmembrane helix</keyword>
<dbReference type="PANTHER" id="PTHR23028:SF53">
    <property type="entry name" value="ACYL_TRANSF_3 DOMAIN-CONTAINING PROTEIN"/>
    <property type="match status" value="1"/>
</dbReference>
<keyword evidence="5" id="KW-0808">Transferase</keyword>
<sequence length="665" mass="73470">MDGEKKPAVGGGLRLSYRPEIDGLRAIAVLAVVFYHTQLRMPGGYVGVDVFFVISGFLITSLIAGELAAGTFSLEQFWVRRIRRIFPAAMVTVAACLVLGFVLLLPTDFEELGRSAIAQALLGANFFFWKTSGYFAAPAETKPLLHFWSLAVEEQFYLLFPLILLVLHRRRMTPGKLVAGGAIVSFAVSLVGVRWFPDATFYLLPTRAWELALGAWLALRRGKLPLPGFPRAGLGWAGLALMVTPMFLYTTDTPFPGLAAVPPCLGTLLVIWATTSGESSLRRLLSWRPLVAIGLISYSLYLWHWPVKVFSHYWFTGLYSPAWMRLAVVVVSFGPAWLSWRYVERPFRQQRQWGFGQLLFRAAIASGVVLVAGWLVSASKGVPQRLPDEIAGYAEAYTDRVELAEADLTVEAAEQGALPELFHTTAAGPSILLWGDSHARVVSPAVETMCRELRVDGYRASRSATASLLDWGEADQRRYNAAVLRWIKTHRPTVVVLVSRWEKVLRTPEDEASLVATVKAIQAERVRVAIMRQVASQRREIPKALALAAMFGDDVAQVGVRVDQHARFTRRSNQIIDRVGRAAPGVAVLDPIPYLSKDGRCLAALSGRALYYDYQHLTRAGARLLTPMFASLVRSISVAPTAPAGRAREDRDARGVSALPRTSRR</sequence>
<dbReference type="GO" id="GO:0016020">
    <property type="term" value="C:membrane"/>
    <property type="evidence" value="ECO:0007669"/>
    <property type="project" value="TreeGrafter"/>
</dbReference>
<feature type="domain" description="Acyltransferase 3" evidence="3">
    <location>
        <begin position="19"/>
        <end position="340"/>
    </location>
</feature>
<keyword evidence="5" id="KW-0012">Acyltransferase</keyword>
<dbReference type="HOGENOM" id="CLU_005679_10_4_0"/>
<evidence type="ECO:0000313" key="6">
    <source>
        <dbReference type="Proteomes" id="UP000007013"/>
    </source>
</evidence>
<name>B1ZSZ8_OPITP</name>
<gene>
    <name evidence="5" type="ordered locus">Oter_2505</name>
</gene>
<dbReference type="InterPro" id="IPR043968">
    <property type="entry name" value="SGNH"/>
</dbReference>
<organism evidence="5 6">
    <name type="scientific">Opitutus terrae (strain DSM 11246 / JCM 15787 / PB90-1)</name>
    <dbReference type="NCBI Taxonomy" id="452637"/>
    <lineage>
        <taxon>Bacteria</taxon>
        <taxon>Pseudomonadati</taxon>
        <taxon>Verrucomicrobiota</taxon>
        <taxon>Opitutia</taxon>
        <taxon>Opitutales</taxon>
        <taxon>Opitutaceae</taxon>
        <taxon>Opitutus</taxon>
    </lineage>
</organism>
<feature type="transmembrane region" description="Helical" evidence="2">
    <location>
        <begin position="323"/>
        <end position="343"/>
    </location>
</feature>
<keyword evidence="6" id="KW-1185">Reference proteome</keyword>
<feature type="transmembrane region" description="Helical" evidence="2">
    <location>
        <begin position="145"/>
        <end position="165"/>
    </location>
</feature>
<proteinExistence type="predicted"/>
<dbReference type="InterPro" id="IPR002656">
    <property type="entry name" value="Acyl_transf_3_dom"/>
</dbReference>
<dbReference type="Pfam" id="PF19040">
    <property type="entry name" value="SGNH"/>
    <property type="match status" value="1"/>
</dbReference>
<feature type="domain" description="SGNH" evidence="4">
    <location>
        <begin position="427"/>
        <end position="630"/>
    </location>
</feature>
<dbReference type="PANTHER" id="PTHR23028">
    <property type="entry name" value="ACETYLTRANSFERASE"/>
    <property type="match status" value="1"/>
</dbReference>
<feature type="transmembrane region" description="Helical" evidence="2">
    <location>
        <begin position="285"/>
        <end position="303"/>
    </location>
</feature>
<feature type="transmembrane region" description="Helical" evidence="2">
    <location>
        <begin position="85"/>
        <end position="105"/>
    </location>
</feature>
<accession>B1ZSZ8</accession>
<feature type="transmembrane region" description="Helical" evidence="2">
    <location>
        <begin position="255"/>
        <end position="273"/>
    </location>
</feature>
<dbReference type="EMBL" id="CP001032">
    <property type="protein sequence ID" value="ACB75787.1"/>
    <property type="molecule type" value="Genomic_DNA"/>
</dbReference>
<evidence type="ECO:0000256" key="1">
    <source>
        <dbReference type="SAM" id="MobiDB-lite"/>
    </source>
</evidence>
<dbReference type="STRING" id="452637.Oter_2505"/>